<dbReference type="Proteomes" id="UP001240984">
    <property type="component" value="Unassembled WGS sequence"/>
</dbReference>
<protein>
    <submittedName>
        <fullName evidence="5">AraC-like DNA-binding protein</fullName>
    </submittedName>
</protein>
<evidence type="ECO:0000313" key="6">
    <source>
        <dbReference type="Proteomes" id="UP001240984"/>
    </source>
</evidence>
<name>A0ABT9MTH0_9ACTN</name>
<dbReference type="PROSITE" id="PS01124">
    <property type="entry name" value="HTH_ARAC_FAMILY_2"/>
    <property type="match status" value="1"/>
</dbReference>
<dbReference type="Gene3D" id="1.10.10.60">
    <property type="entry name" value="Homeodomain-like"/>
    <property type="match status" value="1"/>
</dbReference>
<comment type="caution">
    <text evidence="5">The sequence shown here is derived from an EMBL/GenBank/DDBJ whole genome shotgun (WGS) entry which is preliminary data.</text>
</comment>
<evidence type="ECO:0000259" key="4">
    <source>
        <dbReference type="PROSITE" id="PS01124"/>
    </source>
</evidence>
<gene>
    <name evidence="5" type="ORF">J2S43_003244</name>
</gene>
<keyword evidence="6" id="KW-1185">Reference proteome</keyword>
<dbReference type="PANTHER" id="PTHR46796:SF15">
    <property type="entry name" value="BLL1074 PROTEIN"/>
    <property type="match status" value="1"/>
</dbReference>
<evidence type="ECO:0000256" key="3">
    <source>
        <dbReference type="ARBA" id="ARBA00023163"/>
    </source>
</evidence>
<sequence>MSDMCDWADSVEILTGTGPVPVLTLLPDVSASLIFGALGDGDGILVATGPRSRAQFHFAKPLRYGVRVRIRPGHAREVLGVPVADLTDRMVPAAALWGATGRPHAEHLAALVAGEPPALPGADALSLFPGRSVALPSPLPMAGRAVWLSAALAELGAGAPMRAAAARIGVGERRLRTVFAQEIGVSPKHAARILRLRRVLAAQGTVEHGWARVAGEHGFFDQAHLIGDFRALMGVSPGAYAAGRLPESGPCLKARSSAGTT</sequence>
<evidence type="ECO:0000313" key="5">
    <source>
        <dbReference type="EMBL" id="MDP9794732.1"/>
    </source>
</evidence>
<feature type="domain" description="HTH araC/xylS-type" evidence="4">
    <location>
        <begin position="161"/>
        <end position="243"/>
    </location>
</feature>
<evidence type="ECO:0000256" key="1">
    <source>
        <dbReference type="ARBA" id="ARBA00023015"/>
    </source>
</evidence>
<dbReference type="InterPro" id="IPR018060">
    <property type="entry name" value="HTH_AraC"/>
</dbReference>
<accession>A0ABT9MTH0</accession>
<proteinExistence type="predicted"/>
<dbReference type="Pfam" id="PF12833">
    <property type="entry name" value="HTH_18"/>
    <property type="match status" value="1"/>
</dbReference>
<dbReference type="PANTHER" id="PTHR46796">
    <property type="entry name" value="HTH-TYPE TRANSCRIPTIONAL ACTIVATOR RHAS-RELATED"/>
    <property type="match status" value="1"/>
</dbReference>
<keyword evidence="1" id="KW-0805">Transcription regulation</keyword>
<organism evidence="5 6">
    <name type="scientific">Catenuloplanes nepalensis</name>
    <dbReference type="NCBI Taxonomy" id="587533"/>
    <lineage>
        <taxon>Bacteria</taxon>
        <taxon>Bacillati</taxon>
        <taxon>Actinomycetota</taxon>
        <taxon>Actinomycetes</taxon>
        <taxon>Micromonosporales</taxon>
        <taxon>Micromonosporaceae</taxon>
        <taxon>Catenuloplanes</taxon>
    </lineage>
</organism>
<dbReference type="SMART" id="SM00342">
    <property type="entry name" value="HTH_ARAC"/>
    <property type="match status" value="1"/>
</dbReference>
<keyword evidence="2" id="KW-0238">DNA-binding</keyword>
<dbReference type="EMBL" id="JAUSRA010000001">
    <property type="protein sequence ID" value="MDP9794732.1"/>
    <property type="molecule type" value="Genomic_DNA"/>
</dbReference>
<keyword evidence="3" id="KW-0804">Transcription</keyword>
<dbReference type="InterPro" id="IPR050204">
    <property type="entry name" value="AraC_XylS_family_regulators"/>
</dbReference>
<reference evidence="5 6" key="1">
    <citation type="submission" date="2023-07" db="EMBL/GenBank/DDBJ databases">
        <title>Sequencing the genomes of 1000 actinobacteria strains.</title>
        <authorList>
            <person name="Klenk H.-P."/>
        </authorList>
    </citation>
    <scope>NUCLEOTIDE SEQUENCE [LARGE SCALE GENOMIC DNA]</scope>
    <source>
        <strain evidence="5 6">DSM 44710</strain>
    </source>
</reference>
<evidence type="ECO:0000256" key="2">
    <source>
        <dbReference type="ARBA" id="ARBA00023125"/>
    </source>
</evidence>